<organism evidence="4 5">
    <name type="scientific">Phrynosoma platyrhinos</name>
    <name type="common">Desert horned lizard</name>
    <dbReference type="NCBI Taxonomy" id="52577"/>
    <lineage>
        <taxon>Eukaryota</taxon>
        <taxon>Metazoa</taxon>
        <taxon>Chordata</taxon>
        <taxon>Craniata</taxon>
        <taxon>Vertebrata</taxon>
        <taxon>Euteleostomi</taxon>
        <taxon>Lepidosauria</taxon>
        <taxon>Squamata</taxon>
        <taxon>Bifurcata</taxon>
        <taxon>Unidentata</taxon>
        <taxon>Episquamata</taxon>
        <taxon>Toxicofera</taxon>
        <taxon>Iguania</taxon>
        <taxon>Phrynosomatidae</taxon>
        <taxon>Phrynosomatinae</taxon>
        <taxon>Phrynosoma</taxon>
    </lineage>
</organism>
<comment type="caution">
    <text evidence="4">The sequence shown here is derived from an EMBL/GenBank/DDBJ whole genome shotgun (WGS) entry which is preliminary data.</text>
</comment>
<dbReference type="Proteomes" id="UP000826234">
    <property type="component" value="Unassembled WGS sequence"/>
</dbReference>
<dbReference type="Gene3D" id="3.40.50.300">
    <property type="entry name" value="P-loop containing nucleotide triphosphate hydrolases"/>
    <property type="match status" value="1"/>
</dbReference>
<dbReference type="EC" id="2.8.2.-" evidence="1"/>
<protein>
    <recommendedName>
        <fullName evidence="1">Sulfotransferase</fullName>
        <ecNumber evidence="1">2.8.2.-</ecNumber>
    </recommendedName>
</protein>
<evidence type="ECO:0000313" key="4">
    <source>
        <dbReference type="EMBL" id="KAH0622242.1"/>
    </source>
</evidence>
<dbReference type="SUPFAM" id="SSF52540">
    <property type="entry name" value="P-loop containing nucleoside triphosphate hydrolases"/>
    <property type="match status" value="1"/>
</dbReference>
<evidence type="ECO:0000256" key="2">
    <source>
        <dbReference type="SAM" id="MobiDB-lite"/>
    </source>
</evidence>
<keyword evidence="1" id="KW-0808">Transferase</keyword>
<dbReference type="InterPro" id="IPR000863">
    <property type="entry name" value="Sulfotransferase_dom"/>
</dbReference>
<dbReference type="Pfam" id="PF00685">
    <property type="entry name" value="Sulfotransfer_1"/>
    <property type="match status" value="1"/>
</dbReference>
<feature type="compositionally biased region" description="Basic and acidic residues" evidence="2">
    <location>
        <begin position="186"/>
        <end position="206"/>
    </location>
</feature>
<keyword evidence="5" id="KW-1185">Reference proteome</keyword>
<sequence>MYCSCSSCAPGPPMQEGNPTHSSSSSSSSSVRVFLGNGKAKVVQDEEEKDLRSSVLKICNFLGKRLTEEELGEVLDKASFSKMSVDRRSNYTTTSPEILDFTKGRFLRKADAWEHACLNLSLCLEGVARIQDRLLWGDCQAKGSSMKEHRRSPPGRLSSEGAKKKGRSTTALRGRNASEASWKLSRVAEKDNKPWRDSLKEKDRTQVHKMQQEVAQMWKAVLEVVQAIQHWKKEEMGRVEHQPGASNSQVQSHLKEGPGLPPPKPTGEARLGQSVQAEGSDTALKPNHQKEASGKALGSTGSQHQL</sequence>
<feature type="region of interest" description="Disordered" evidence="2">
    <location>
        <begin position="142"/>
        <end position="207"/>
    </location>
</feature>
<accession>A0ABQ7SXQ9</accession>
<feature type="domain" description="Sulfotransferase" evidence="3">
    <location>
        <begin position="49"/>
        <end position="111"/>
    </location>
</feature>
<dbReference type="InterPro" id="IPR027417">
    <property type="entry name" value="P-loop_NTPase"/>
</dbReference>
<feature type="region of interest" description="Disordered" evidence="2">
    <location>
        <begin position="237"/>
        <end position="306"/>
    </location>
</feature>
<evidence type="ECO:0000313" key="5">
    <source>
        <dbReference type="Proteomes" id="UP000826234"/>
    </source>
</evidence>
<gene>
    <name evidence="4" type="ORF">JD844_024379</name>
</gene>
<dbReference type="EMBL" id="JAIPUX010003289">
    <property type="protein sequence ID" value="KAH0622242.1"/>
    <property type="molecule type" value="Genomic_DNA"/>
</dbReference>
<evidence type="ECO:0000259" key="3">
    <source>
        <dbReference type="Pfam" id="PF00685"/>
    </source>
</evidence>
<comment type="similarity">
    <text evidence="1">Belongs to the sulfotransferase 1 family.</text>
</comment>
<reference evidence="4 5" key="1">
    <citation type="journal article" date="2022" name="Gigascience">
        <title>A chromosome-level genome assembly and annotation of the desert horned lizard, Phrynosoma platyrhinos, provides insight into chromosomal rearrangements among reptiles.</title>
        <authorList>
            <person name="Koochekian N."/>
            <person name="Ascanio A."/>
            <person name="Farleigh K."/>
            <person name="Card D.C."/>
            <person name="Schield D.R."/>
            <person name="Castoe T.A."/>
            <person name="Jezkova T."/>
        </authorList>
    </citation>
    <scope>NUCLEOTIDE SEQUENCE [LARGE SCALE GENOMIC DNA]</scope>
    <source>
        <strain evidence="4">NK-2021</strain>
    </source>
</reference>
<proteinExistence type="inferred from homology"/>
<name>A0ABQ7SXQ9_PHRPL</name>
<feature type="region of interest" description="Disordered" evidence="2">
    <location>
        <begin position="1"/>
        <end position="31"/>
    </location>
</feature>
<evidence type="ECO:0000256" key="1">
    <source>
        <dbReference type="RuleBase" id="RU361155"/>
    </source>
</evidence>